<feature type="domain" description="EVE" evidence="3">
    <location>
        <begin position="4"/>
        <end position="142"/>
    </location>
</feature>
<evidence type="ECO:0000256" key="2">
    <source>
        <dbReference type="SAM" id="MobiDB-lite"/>
    </source>
</evidence>
<reference evidence="4 5" key="1">
    <citation type="submission" date="2020-07" db="EMBL/GenBank/DDBJ databases">
        <title>Sequencing the genomes of 1000 actinobacteria strains.</title>
        <authorList>
            <person name="Klenk H.-P."/>
        </authorList>
    </citation>
    <scope>NUCLEOTIDE SEQUENCE [LARGE SCALE GENOMIC DNA]</scope>
    <source>
        <strain evidence="4 5">DSM 15165</strain>
    </source>
</reference>
<dbReference type="InterPro" id="IPR022996">
    <property type="entry name" value="UPF0310"/>
</dbReference>
<accession>A0A853CRM2</accession>
<dbReference type="InterPro" id="IPR002740">
    <property type="entry name" value="EVE_domain"/>
</dbReference>
<evidence type="ECO:0000259" key="3">
    <source>
        <dbReference type="Pfam" id="PF01878"/>
    </source>
</evidence>
<dbReference type="CDD" id="cd21132">
    <property type="entry name" value="EVE-like"/>
    <property type="match status" value="1"/>
</dbReference>
<dbReference type="AlphaFoldDB" id="A0A853CRM2"/>
<dbReference type="Proteomes" id="UP000578352">
    <property type="component" value="Unassembled WGS sequence"/>
</dbReference>
<protein>
    <recommendedName>
        <fullName evidence="1">UPF0310 protein HNR13_001266</fullName>
    </recommendedName>
</protein>
<name>A0A853CRM2_9MICO</name>
<dbReference type="Pfam" id="PF01878">
    <property type="entry name" value="EVE"/>
    <property type="match status" value="1"/>
</dbReference>
<dbReference type="RefSeq" id="WP_218881183.1">
    <property type="nucleotide sequence ID" value="NZ_BAABEH010000001.1"/>
</dbReference>
<gene>
    <name evidence="4" type="ORF">HNR13_001266</name>
</gene>
<dbReference type="HAMAP" id="MF_00771">
    <property type="entry name" value="UPF0310"/>
    <property type="match status" value="1"/>
</dbReference>
<evidence type="ECO:0000256" key="1">
    <source>
        <dbReference type="HAMAP-Rule" id="MF_00771"/>
    </source>
</evidence>
<comment type="caution">
    <text evidence="4">The sequence shown here is derived from an EMBL/GenBank/DDBJ whole genome shotgun (WGS) entry which is preliminary data.</text>
</comment>
<dbReference type="SUPFAM" id="SSF88697">
    <property type="entry name" value="PUA domain-like"/>
    <property type="match status" value="1"/>
</dbReference>
<comment type="similarity">
    <text evidence="1">Belongs to the UPF0310 family.</text>
</comment>
<sequence length="178" mass="20055">MAIRYWLGVVHHDHVLRGVAGGFAQVNHGARAPLERMGPSDGFVFYSPRESFDGEPLKQFTAVGRLADAEVFQATQGPQMRGPAGDFLPWRRRVDWDHDAVATPIRPLLPSLDFTRDKRDWGYQLRAGLIELTRHDFELIRDQLRHTPGEQRPSTARRADGSRHPAQHATTAFAAGLR</sequence>
<dbReference type="NCBIfam" id="NF002616">
    <property type="entry name" value="PRK02268.1-2"/>
    <property type="match status" value="1"/>
</dbReference>
<dbReference type="InterPro" id="IPR015947">
    <property type="entry name" value="PUA-like_sf"/>
</dbReference>
<dbReference type="Gene3D" id="3.10.590.10">
    <property type="entry name" value="ph1033 like domains"/>
    <property type="match status" value="1"/>
</dbReference>
<feature type="region of interest" description="Disordered" evidence="2">
    <location>
        <begin position="143"/>
        <end position="178"/>
    </location>
</feature>
<organism evidence="4 5">
    <name type="scientific">Leifsonia shinshuensis</name>
    <dbReference type="NCBI Taxonomy" id="150026"/>
    <lineage>
        <taxon>Bacteria</taxon>
        <taxon>Bacillati</taxon>
        <taxon>Actinomycetota</taxon>
        <taxon>Actinomycetes</taxon>
        <taxon>Micrococcales</taxon>
        <taxon>Microbacteriaceae</taxon>
        <taxon>Leifsonia</taxon>
    </lineage>
</organism>
<dbReference type="EMBL" id="JACCFL010000001">
    <property type="protein sequence ID" value="NYJ22979.1"/>
    <property type="molecule type" value="Genomic_DNA"/>
</dbReference>
<proteinExistence type="inferred from homology"/>
<evidence type="ECO:0000313" key="4">
    <source>
        <dbReference type="EMBL" id="NYJ22979.1"/>
    </source>
</evidence>
<evidence type="ECO:0000313" key="5">
    <source>
        <dbReference type="Proteomes" id="UP000578352"/>
    </source>
</evidence>